<feature type="repeat" description="ANK" evidence="3">
    <location>
        <begin position="1117"/>
        <end position="1150"/>
    </location>
</feature>
<protein>
    <submittedName>
        <fullName evidence="5">Ankyrin repeat domain-containing protein 50</fullName>
    </submittedName>
</protein>
<reference evidence="5 6" key="1">
    <citation type="journal article" date="2010" name="Proc. Natl. Acad. Sci. U.S.A.">
        <title>Insights into evolution of multicellular fungi from the assembled chromosomes of the mushroom Coprinopsis cinerea (Coprinus cinereus).</title>
        <authorList>
            <person name="Stajich J.E."/>
            <person name="Wilke S.K."/>
            <person name="Ahren D."/>
            <person name="Au C.H."/>
            <person name="Birren B.W."/>
            <person name="Borodovsky M."/>
            <person name="Burns C."/>
            <person name="Canback B."/>
            <person name="Casselton L.A."/>
            <person name="Cheng C.K."/>
            <person name="Deng J."/>
            <person name="Dietrich F.S."/>
            <person name="Fargo D.C."/>
            <person name="Farman M.L."/>
            <person name="Gathman A.C."/>
            <person name="Goldberg J."/>
            <person name="Guigo R."/>
            <person name="Hoegger P.J."/>
            <person name="Hooker J.B."/>
            <person name="Huggins A."/>
            <person name="James T.Y."/>
            <person name="Kamada T."/>
            <person name="Kilaru S."/>
            <person name="Kodira C."/>
            <person name="Kues U."/>
            <person name="Kupfer D."/>
            <person name="Kwan H.S."/>
            <person name="Lomsadze A."/>
            <person name="Li W."/>
            <person name="Lilly W.W."/>
            <person name="Ma L.J."/>
            <person name="Mackey A.J."/>
            <person name="Manning G."/>
            <person name="Martin F."/>
            <person name="Muraguchi H."/>
            <person name="Natvig D.O."/>
            <person name="Palmerini H."/>
            <person name="Ramesh M.A."/>
            <person name="Rehmeyer C.J."/>
            <person name="Roe B.A."/>
            <person name="Shenoy N."/>
            <person name="Stanke M."/>
            <person name="Ter-Hovhannisyan V."/>
            <person name="Tunlid A."/>
            <person name="Velagapudi R."/>
            <person name="Vision T.J."/>
            <person name="Zeng Q."/>
            <person name="Zolan M.E."/>
            <person name="Pukkila P.J."/>
        </authorList>
    </citation>
    <scope>NUCLEOTIDE SEQUENCE [LARGE SCALE GENOMIC DNA]</scope>
    <source>
        <strain evidence="6">Okayama-7 / 130 / ATCC MYA-4618 / FGSC 9003</strain>
    </source>
</reference>
<dbReference type="PROSITE" id="PS50297">
    <property type="entry name" value="ANK_REP_REGION"/>
    <property type="match status" value="2"/>
</dbReference>
<organism evidence="5 6">
    <name type="scientific">Coprinopsis cinerea (strain Okayama-7 / 130 / ATCC MYA-4618 / FGSC 9003)</name>
    <name type="common">Inky cap fungus</name>
    <name type="synonym">Hormographiella aspergillata</name>
    <dbReference type="NCBI Taxonomy" id="240176"/>
    <lineage>
        <taxon>Eukaryota</taxon>
        <taxon>Fungi</taxon>
        <taxon>Dikarya</taxon>
        <taxon>Basidiomycota</taxon>
        <taxon>Agaricomycotina</taxon>
        <taxon>Agaricomycetes</taxon>
        <taxon>Agaricomycetidae</taxon>
        <taxon>Agaricales</taxon>
        <taxon>Agaricineae</taxon>
        <taxon>Psathyrellaceae</taxon>
        <taxon>Coprinopsis</taxon>
    </lineage>
</organism>
<keyword evidence="2 3" id="KW-0040">ANK repeat</keyword>
<dbReference type="EMBL" id="AACS02000012">
    <property type="protein sequence ID" value="EAU87067.2"/>
    <property type="molecule type" value="Genomic_DNA"/>
</dbReference>
<dbReference type="InterPro" id="IPR002110">
    <property type="entry name" value="Ankyrin_rpt"/>
</dbReference>
<dbReference type="PANTHER" id="PTHR24198">
    <property type="entry name" value="ANKYRIN REPEAT AND PROTEIN KINASE DOMAIN-CONTAINING PROTEIN"/>
    <property type="match status" value="1"/>
</dbReference>
<feature type="domain" description="Nephrocystin 3-like N-terminal" evidence="4">
    <location>
        <begin position="230"/>
        <end position="376"/>
    </location>
</feature>
<evidence type="ECO:0000313" key="5">
    <source>
        <dbReference type="EMBL" id="EAU87067.2"/>
    </source>
</evidence>
<dbReference type="Proteomes" id="UP000001861">
    <property type="component" value="Unassembled WGS sequence"/>
</dbReference>
<dbReference type="PANTHER" id="PTHR24198:SF165">
    <property type="entry name" value="ANKYRIN REPEAT-CONTAINING PROTEIN-RELATED"/>
    <property type="match status" value="1"/>
</dbReference>
<evidence type="ECO:0000259" key="4">
    <source>
        <dbReference type="Pfam" id="PF24883"/>
    </source>
</evidence>
<sequence>MSATHPRDNSFWLHPGANARLRRINRMRGPLCFCHPLGTLAWLLKVRHLCTTCKLVHWRNGFRNLWGENGDERDVEMECEAEDHAPMPGAYNVAASQAPVTSGVAISREGVPHQGVSLQAITRSPTVRSGPEANPGAIAISPGRQESALIDGAGARHESLAAPPQLTQFNLQGSSLTGNTIVSGNLTQITNVVQPVGVPEQKLEIILEWLAPKVNFRSIYIQNLEKCAEGTLSWFLTGEKYDEWKNGKTKVIWGMGIPGAGKTVLASRLIEDLEKQPDKKICILYAYCRYTEALSVKDILEGLIKQCLERHPEIAPVIIPVLERHRREKTRPSLNELMDLLRTIEQHFDIVFYIIDGLDEAKIATQFDLVKAINSLGGRFAITSRPLQTLEGDLHSAAFYPVCAHREDIERLVREKIDQHSHLRRLLELHRCEQRIISAIVDKSGGMFIHAALQVDALGFCSSLRDLEDVLKNLPLSLKDMYRQTVQRIKARSPAQADLGMRALLWVVFSLDKERFGIEHLLYAVATDPETHVFDEERMVDEAALISACCGLIEVQDTYWGRSVRLVHYSAQEALATILLECCPHPHTMILQTLMQRLISLGLPQSHVEDNEALRNILEQPLARTSLPFYGYAFARANPLHLAAYYDLIGFIPKLVSEDGVSPDGQYNVNSTTASHTPLSIASELGHVEIMEELLCCRTTDPNLHTEHGTALVGAARGSTFSALVRLLQVKDIHVNATDQQGTTALMYAAENDTASEVEALLQHPEIDVNARDNNGDTALIHASRSNISADTIAFLLRADGIQVNAANRKGQTALIEATAPCIESHNVEQLLECDELDVNAADEDGDTALIRAARRYDGAPMADGIQVNTANRRGETALIAALQCDEESVAEAIEESVAEAIEEAVAEVIEELLECVDLDVNAADQNGDTALIHAARWHIAAAPMVRLLLQADGIQVNTANRRGETALIAAFQSDENFQARAVAGVVQELLQCVDLDVNATDENGDTALICAVRRCYVPNDDFRGAELLNIIRRLLQHDGIQVNAANRNGHSVLMIASDRGYTDIVGELLQSKWVNVAAVDPNGDTAAILAARAGHDDVVDQLIQADQAVLNMANAEGQTPLIVASPHGHASTVLRLLQSGKVDVNAVDKSGSTALLAASTDNHWPVILHLLRADGIRVNQANHKRRTALMQASKFGHYTSASILLRCQNIDINARDSLGNTALTFAAFNGHSTLVQILIDHGGVDANSANYYGRTALIYAAWARHEEVVEQLLQSGMVSDVGHKDTYGYDAVILLAALYQNTLPESPG</sequence>
<feature type="repeat" description="ANK" evidence="3">
    <location>
        <begin position="1219"/>
        <end position="1243"/>
    </location>
</feature>
<dbReference type="VEuPathDB" id="FungiDB:CC1G_11247"/>
<dbReference type="OMA" id="YICTRID"/>
<evidence type="ECO:0000313" key="6">
    <source>
        <dbReference type="Proteomes" id="UP000001861"/>
    </source>
</evidence>
<keyword evidence="6" id="KW-1185">Reference proteome</keyword>
<dbReference type="InterPro" id="IPR036770">
    <property type="entry name" value="Ankyrin_rpt-contain_sf"/>
</dbReference>
<dbReference type="GeneID" id="6011265"/>
<keyword evidence="1" id="KW-0677">Repeat</keyword>
<dbReference type="RefSeq" id="XP_001834748.2">
    <property type="nucleotide sequence ID" value="XM_001834696.2"/>
</dbReference>
<evidence type="ECO:0000256" key="1">
    <source>
        <dbReference type="ARBA" id="ARBA00022737"/>
    </source>
</evidence>
<dbReference type="Pfam" id="PF24883">
    <property type="entry name" value="NPHP3_N"/>
    <property type="match status" value="1"/>
</dbReference>
<dbReference type="KEGG" id="cci:CC1G_11247"/>
<dbReference type="eggNOG" id="KOG4177">
    <property type="taxonomic scope" value="Eukaryota"/>
</dbReference>
<dbReference type="InterPro" id="IPR056884">
    <property type="entry name" value="NPHP3-like_N"/>
</dbReference>
<dbReference type="Pfam" id="PF12796">
    <property type="entry name" value="Ank_2"/>
    <property type="match status" value="5"/>
</dbReference>
<evidence type="ECO:0000256" key="3">
    <source>
        <dbReference type="PROSITE-ProRule" id="PRU00023"/>
    </source>
</evidence>
<dbReference type="SMART" id="SM00248">
    <property type="entry name" value="ANK"/>
    <property type="match status" value="15"/>
</dbReference>
<dbReference type="HOGENOM" id="CLU_000288_34_23_1"/>
<gene>
    <name evidence="5" type="ORF">CC1G_11247</name>
</gene>
<dbReference type="PROSITE" id="PS50088">
    <property type="entry name" value="ANK_REPEAT"/>
    <property type="match status" value="3"/>
</dbReference>
<evidence type="ECO:0000256" key="2">
    <source>
        <dbReference type="ARBA" id="ARBA00023043"/>
    </source>
</evidence>
<dbReference type="InParanoid" id="A8NLP9"/>
<dbReference type="SUPFAM" id="SSF48403">
    <property type="entry name" value="Ankyrin repeat"/>
    <property type="match status" value="3"/>
</dbReference>
<dbReference type="OrthoDB" id="194358at2759"/>
<name>A8NLP9_COPC7</name>
<dbReference type="Gene3D" id="1.25.40.20">
    <property type="entry name" value="Ankyrin repeat-containing domain"/>
    <property type="match status" value="5"/>
</dbReference>
<dbReference type="SUPFAM" id="SSF52540">
    <property type="entry name" value="P-loop containing nucleoside triphosphate hydrolases"/>
    <property type="match status" value="1"/>
</dbReference>
<accession>A8NLP9</accession>
<dbReference type="InterPro" id="IPR027417">
    <property type="entry name" value="P-loop_NTPase"/>
</dbReference>
<dbReference type="Pfam" id="PF00023">
    <property type="entry name" value="Ank"/>
    <property type="match status" value="1"/>
</dbReference>
<proteinExistence type="predicted"/>
<comment type="caution">
    <text evidence="5">The sequence shown here is derived from an EMBL/GenBank/DDBJ whole genome shotgun (WGS) entry which is preliminary data.</text>
</comment>
<feature type="repeat" description="ANK" evidence="3">
    <location>
        <begin position="1253"/>
        <end position="1285"/>
    </location>
</feature>
<dbReference type="eggNOG" id="KOG0504">
    <property type="taxonomic scope" value="Eukaryota"/>
</dbReference>
<dbReference type="Gene3D" id="3.40.50.300">
    <property type="entry name" value="P-loop containing nucleotide triphosphate hydrolases"/>
    <property type="match status" value="1"/>
</dbReference>